<protein>
    <submittedName>
        <fullName evidence="5">(spotted green pufferfish) hypothetical protein</fullName>
    </submittedName>
</protein>
<dbReference type="CDD" id="cd00041">
    <property type="entry name" value="CUB"/>
    <property type="match status" value="1"/>
</dbReference>
<dbReference type="KEGG" id="tng:GSTEN00035388G001"/>
<comment type="caution">
    <text evidence="2">Lacks conserved residue(s) required for the propagation of feature annotation.</text>
</comment>
<reference evidence="5" key="1">
    <citation type="journal article" date="2004" name="Nature">
        <title>Genome duplication in the teleost fish Tetraodon nigroviridis reveals the early vertebrate proto-karyotype.</title>
        <authorList>
            <person name="Jaillon O."/>
            <person name="Aury J.-M."/>
            <person name="Brunet F."/>
            <person name="Petit J.-L."/>
            <person name="Stange-Thomann N."/>
            <person name="Mauceli E."/>
            <person name="Bouneau L."/>
            <person name="Fischer C."/>
            <person name="Ozouf-Costaz C."/>
            <person name="Bernot A."/>
            <person name="Nicaud S."/>
            <person name="Jaffe D."/>
            <person name="Fisher S."/>
            <person name="Lutfalla G."/>
            <person name="Dossat C."/>
            <person name="Segurens B."/>
            <person name="Dasilva C."/>
            <person name="Salanoubat M."/>
            <person name="Levy M."/>
            <person name="Boudet N."/>
            <person name="Castellano S."/>
            <person name="Anthouard V."/>
            <person name="Jubin C."/>
            <person name="Castelli V."/>
            <person name="Katinka M."/>
            <person name="Vacherie B."/>
            <person name="Biemont C."/>
            <person name="Skalli Z."/>
            <person name="Cattolico L."/>
            <person name="Poulain J."/>
            <person name="De Berardinis V."/>
            <person name="Cruaud C."/>
            <person name="Duprat S."/>
            <person name="Brottier P."/>
            <person name="Coutanceau J.-P."/>
            <person name="Gouzy J."/>
            <person name="Parra G."/>
            <person name="Lardier G."/>
            <person name="Chapple C."/>
            <person name="McKernan K.J."/>
            <person name="McEwan P."/>
            <person name="Bosak S."/>
            <person name="Kellis M."/>
            <person name="Volff J.-N."/>
            <person name="Guigo R."/>
            <person name="Zody M.C."/>
            <person name="Mesirov J."/>
            <person name="Lindblad-Toh K."/>
            <person name="Birren B."/>
            <person name="Nusbaum C."/>
            <person name="Kahn D."/>
            <person name="Robinson-Rechavi M."/>
            <person name="Laudet V."/>
            <person name="Schachter V."/>
            <person name="Quetier F."/>
            <person name="Saurin W."/>
            <person name="Scarpelli C."/>
            <person name="Wincker P."/>
            <person name="Lander E.S."/>
            <person name="Weissenbach J."/>
            <person name="Roest Crollius H."/>
        </authorList>
    </citation>
    <scope>NUCLEOTIDE SEQUENCE [LARGE SCALE GENOMIC DNA]</scope>
</reference>
<dbReference type="InterPro" id="IPR000859">
    <property type="entry name" value="CUB_dom"/>
</dbReference>
<organism evidence="5">
    <name type="scientific">Tetraodon nigroviridis</name>
    <name type="common">Spotted green pufferfish</name>
    <name type="synonym">Chelonodon nigroviridis</name>
    <dbReference type="NCBI Taxonomy" id="99883"/>
    <lineage>
        <taxon>Eukaryota</taxon>
        <taxon>Metazoa</taxon>
        <taxon>Chordata</taxon>
        <taxon>Craniata</taxon>
        <taxon>Vertebrata</taxon>
        <taxon>Euteleostomi</taxon>
        <taxon>Actinopterygii</taxon>
        <taxon>Neopterygii</taxon>
        <taxon>Teleostei</taxon>
        <taxon>Neoteleostei</taxon>
        <taxon>Acanthomorphata</taxon>
        <taxon>Eupercaria</taxon>
        <taxon>Tetraodontiformes</taxon>
        <taxon>Tetradontoidea</taxon>
        <taxon>Tetraodontidae</taxon>
        <taxon>Tetraodon</taxon>
    </lineage>
</organism>
<comment type="caution">
    <text evidence="5">The sequence shown here is derived from an EMBL/GenBank/DDBJ whole genome shotgun (WGS) entry which is preliminary data.</text>
</comment>
<sequence>MALCYPQEALCSSFSHPFPLNLLFEFHTLTFLFLDQSCNAVCKNVPSLAAVSAEQSSEPSEVSAGTAESEDTCGGTLRGSSGLISSFDFPGGESPGTGAGGGAGGLGTSGECKWTVLADPGDTISLVFTEFQMEEKSDYLEVEGSEPPTIW</sequence>
<feature type="domain" description="CUB" evidence="4">
    <location>
        <begin position="73"/>
        <end position="151"/>
    </location>
</feature>
<dbReference type="SUPFAM" id="SSF49854">
    <property type="entry name" value="Spermadhesin, CUB domain"/>
    <property type="match status" value="1"/>
</dbReference>
<accession>Q4RFC2</accession>
<evidence type="ECO:0000256" key="1">
    <source>
        <dbReference type="ARBA" id="ARBA00023157"/>
    </source>
</evidence>
<dbReference type="AlphaFoldDB" id="Q4RFC2"/>
<dbReference type="EMBL" id="CAAE01015119">
    <property type="protein sequence ID" value="CAG12910.1"/>
    <property type="molecule type" value="Genomic_DNA"/>
</dbReference>
<evidence type="ECO:0000256" key="3">
    <source>
        <dbReference type="SAM" id="MobiDB-lite"/>
    </source>
</evidence>
<dbReference type="Gene3D" id="2.60.120.290">
    <property type="entry name" value="Spermadhesin, CUB domain"/>
    <property type="match status" value="1"/>
</dbReference>
<reference evidence="5" key="2">
    <citation type="submission" date="2004-02" db="EMBL/GenBank/DDBJ databases">
        <authorList>
            <consortium name="Genoscope"/>
            <consortium name="Whitehead Institute Centre for Genome Research"/>
        </authorList>
    </citation>
    <scope>NUCLEOTIDE SEQUENCE</scope>
</reference>
<dbReference type="OrthoDB" id="431034at2759"/>
<keyword evidence="1" id="KW-1015">Disulfide bond</keyword>
<name>Q4RFC2_TETNG</name>
<dbReference type="InterPro" id="IPR035914">
    <property type="entry name" value="Sperma_CUB_dom_sf"/>
</dbReference>
<proteinExistence type="predicted"/>
<feature type="compositionally biased region" description="Gly residues" evidence="3">
    <location>
        <begin position="93"/>
        <end position="105"/>
    </location>
</feature>
<evidence type="ECO:0000259" key="4">
    <source>
        <dbReference type="PROSITE" id="PS01180"/>
    </source>
</evidence>
<evidence type="ECO:0000256" key="2">
    <source>
        <dbReference type="PROSITE-ProRule" id="PRU00059"/>
    </source>
</evidence>
<gene>
    <name evidence="5" type="ORF">GSTENG00035388001</name>
</gene>
<dbReference type="PROSITE" id="PS01180">
    <property type="entry name" value="CUB"/>
    <property type="match status" value="1"/>
</dbReference>
<evidence type="ECO:0000313" key="5">
    <source>
        <dbReference type="EMBL" id="CAG12910.1"/>
    </source>
</evidence>
<feature type="region of interest" description="Disordered" evidence="3">
    <location>
        <begin position="53"/>
        <end position="105"/>
    </location>
</feature>